<proteinExistence type="predicted"/>
<gene>
    <name evidence="2" type="ORF">HaLaN_07279</name>
</gene>
<evidence type="ECO:0008006" key="4">
    <source>
        <dbReference type="Google" id="ProtNLM"/>
    </source>
</evidence>
<evidence type="ECO:0000313" key="2">
    <source>
        <dbReference type="EMBL" id="GFH11731.1"/>
    </source>
</evidence>
<protein>
    <recommendedName>
        <fullName evidence="4">Secreted protein</fullName>
    </recommendedName>
</protein>
<accession>A0A699YQ81</accession>
<feature type="chain" id="PRO_5025455971" description="Secreted protein" evidence="1">
    <location>
        <begin position="24"/>
        <end position="139"/>
    </location>
</feature>
<organism evidence="2 3">
    <name type="scientific">Haematococcus lacustris</name>
    <name type="common">Green alga</name>
    <name type="synonym">Haematococcus pluvialis</name>
    <dbReference type="NCBI Taxonomy" id="44745"/>
    <lineage>
        <taxon>Eukaryota</taxon>
        <taxon>Viridiplantae</taxon>
        <taxon>Chlorophyta</taxon>
        <taxon>core chlorophytes</taxon>
        <taxon>Chlorophyceae</taxon>
        <taxon>CS clade</taxon>
        <taxon>Chlamydomonadales</taxon>
        <taxon>Haematococcaceae</taxon>
        <taxon>Haematococcus</taxon>
    </lineage>
</organism>
<reference evidence="2 3" key="1">
    <citation type="submission" date="2020-02" db="EMBL/GenBank/DDBJ databases">
        <title>Draft genome sequence of Haematococcus lacustris strain NIES-144.</title>
        <authorList>
            <person name="Morimoto D."/>
            <person name="Nakagawa S."/>
            <person name="Yoshida T."/>
            <person name="Sawayama S."/>
        </authorList>
    </citation>
    <scope>NUCLEOTIDE SEQUENCE [LARGE SCALE GENOMIC DNA]</scope>
    <source>
        <strain evidence="2 3">NIES-144</strain>
    </source>
</reference>
<evidence type="ECO:0000256" key="1">
    <source>
        <dbReference type="SAM" id="SignalP"/>
    </source>
</evidence>
<keyword evidence="1" id="KW-0732">Signal</keyword>
<comment type="caution">
    <text evidence="2">The sequence shown here is derived from an EMBL/GenBank/DDBJ whole genome shotgun (WGS) entry which is preliminary data.</text>
</comment>
<dbReference type="AlphaFoldDB" id="A0A699YQ81"/>
<dbReference type="EMBL" id="BLLF01000430">
    <property type="protein sequence ID" value="GFH11731.1"/>
    <property type="molecule type" value="Genomic_DNA"/>
</dbReference>
<sequence>MHVAAYAVVFVLAFHLGLPPAAAQSPTQPAVQPSSYQNGLGLVAALQSIGSQLTPTSDLDASEGPLSTFLSRPRRTWLGQSASDVPQGNASSTPVLPLVNECSQLKDDAFAQISQAIKVCGDHDPSGCGLAGSTGLASP</sequence>
<keyword evidence="3" id="KW-1185">Reference proteome</keyword>
<feature type="signal peptide" evidence="1">
    <location>
        <begin position="1"/>
        <end position="23"/>
    </location>
</feature>
<dbReference type="Proteomes" id="UP000485058">
    <property type="component" value="Unassembled WGS sequence"/>
</dbReference>
<evidence type="ECO:0000313" key="3">
    <source>
        <dbReference type="Proteomes" id="UP000485058"/>
    </source>
</evidence>
<name>A0A699YQ81_HAELA</name>